<dbReference type="STRING" id="243365.CV_2805"/>
<dbReference type="OrthoDB" id="8566435at2"/>
<dbReference type="Pfam" id="PF01527">
    <property type="entry name" value="HTH_Tnp_1"/>
    <property type="match status" value="1"/>
</dbReference>
<dbReference type="GO" id="GO:0006313">
    <property type="term" value="P:DNA transposition"/>
    <property type="evidence" value="ECO:0007669"/>
    <property type="project" value="InterPro"/>
</dbReference>
<dbReference type="HOGENOM" id="CLU_027402_34_5_4"/>
<name>Q7NU98_CHRVO</name>
<organism evidence="1 2">
    <name type="scientific">Chromobacterium violaceum (strain ATCC 12472 / DSM 30191 / JCM 1249 / CCUG 213 / NBRC 12614 / NCIMB 9131 / NCTC 9757 / MK)</name>
    <dbReference type="NCBI Taxonomy" id="243365"/>
    <lineage>
        <taxon>Bacteria</taxon>
        <taxon>Pseudomonadati</taxon>
        <taxon>Pseudomonadota</taxon>
        <taxon>Betaproteobacteria</taxon>
        <taxon>Neisseriales</taxon>
        <taxon>Chromobacteriaceae</taxon>
        <taxon>Chromobacterium</taxon>
    </lineage>
</organism>
<protein>
    <recommendedName>
        <fullName evidence="3">Transposase</fullName>
    </recommendedName>
</protein>
<evidence type="ECO:0008006" key="3">
    <source>
        <dbReference type="Google" id="ProtNLM"/>
    </source>
</evidence>
<dbReference type="KEGG" id="cvi:CV_2805"/>
<reference evidence="1 2" key="1">
    <citation type="journal article" date="2003" name="Proc. Natl. Acad. Sci. U.S.A.">
        <title>The complete genome sequence of Chromobacterium violaceum reveals remarkable and exploitable bacterial adaptability.</title>
        <authorList>
            <person name="Vasconcelos A.T.R."/>
            <person name="de Almeida D.F."/>
            <person name="Almeida F.C."/>
            <person name="de Almeida L.G.P."/>
            <person name="de Almeida R."/>
            <person name="Goncalves J.A.A."/>
            <person name="Andrade E.M."/>
            <person name="Antonio R.V."/>
            <person name="Araripe J."/>
            <person name="de Araujo M.F.F."/>
            <person name="Filho S.A."/>
            <person name="Azevedo V."/>
            <person name="Batista A.J."/>
            <person name="Bataus L.A.M."/>
            <person name="Batista J.S."/>
            <person name="Belo A."/>
            <person name="vander Berg C."/>
            <person name="Blamey J."/>
            <person name="Bogo M."/>
            <person name="Bonato S."/>
            <person name="Bordignon J."/>
            <person name="Brito C.A."/>
            <person name="Brocchi M."/>
            <person name="Burity H.A."/>
            <person name="Camargo A.A."/>
            <person name="Cardoso D.D.P."/>
            <person name="Carneiro N.P."/>
            <person name="Carraro D.M."/>
            <person name="Carvalho C.M.B."/>
            <person name="Cascardo J.C.M."/>
            <person name="Cavada B.S."/>
            <person name="Chueire L.M.O."/>
            <person name="Pasa T.B.C."/>
            <person name="Duran N."/>
            <person name="Fagundes N."/>
            <person name="Falcao C.L."/>
            <person name="Fantinatti F."/>
            <person name="Farias I.P."/>
            <person name="Felipe M.S.S."/>
            <person name="Ferrari L.P."/>
            <person name="Ferro J.A."/>
            <person name="Ferro M.I.T."/>
            <person name="Franco G.R."/>
            <person name="Freitas N.S.A."/>
            <person name="Furlan L.R."/>
            <person name="Gazzinelli R.T."/>
            <person name="Gomes E.A."/>
            <person name="Goncalves P.R."/>
            <person name="Grangeiro T.B."/>
            <person name="Grattapaglia D."/>
            <person name="Grisard E.C."/>
            <person name="Guimaraes C.T."/>
            <person name="Hanna E.S."/>
            <person name="Hungria M."/>
            <person name="Jardim S.N."/>
            <person name="Laurino J."/>
            <person name="Leoi L.C.T."/>
            <person name="Fassarella L."/>
            <person name="Lima A."/>
            <person name="Loureiro M.F."/>
            <person name="Lyra M.C.P."/>
            <person name="Macedo M."/>
            <person name="Madeira H.M.F."/>
            <person name="Manfio G.P."/>
            <person name="Maranhao A.Q."/>
            <person name="Martins W.S."/>
            <person name="di Mauro S.M.Z."/>
            <person name="de Medeiros S.R.B."/>
            <person name="Meissner R.D.V."/>
            <person name="Menck C.F.M."/>
            <person name="Moreira M.A.M."/>
            <person name="Nascimento F.F."/>
            <person name="Nicolas M.F."/>
            <person name="Oliveira J.G."/>
            <person name="Oliveira S.C."/>
            <person name="Paixao R.F.C."/>
            <person name="Parente J.A."/>
            <person name="Pedrosa F.O."/>
            <person name="Pena S.J.D."/>
            <person name="Perreira J.O."/>
            <person name="Perreira M."/>
            <person name="Pinto L.S.R.C."/>
            <person name="Pinto L.S."/>
            <person name="Porto J.I.R."/>
            <person name="Potrich D.P."/>
            <person name="Neto C.E.R."/>
            <person name="Reis A.M.M."/>
            <person name="Rigo L.U."/>
            <person name="Rondinelli E."/>
            <person name="dos Santos E.B.P."/>
            <person name="Santos F.R."/>
            <person name="Schneider M.P.C."/>
            <person name="Seuanez H.N."/>
            <person name="Silva A.M.R."/>
            <person name="da Silva A.L.C."/>
            <person name="Silva D.W."/>
            <person name="Silva R."/>
            <person name="Simoes I.C."/>
            <person name="Simon D."/>
            <person name="Soares C.M.A."/>
            <person name="Soares R.B.A."/>
            <person name="Souza E.M."/>
            <person name="Souza K.R.L."/>
            <person name="Souza R.C."/>
            <person name="Steffens M.B.R."/>
            <person name="Steindel M."/>
            <person name="Teixeira S.R."/>
            <person name="Urmenyi T."/>
            <person name="Vettore A."/>
            <person name="Wassem R."/>
            <person name="Zaha A."/>
            <person name="Simpson A.J.G."/>
        </authorList>
    </citation>
    <scope>NUCLEOTIDE SEQUENCE [LARGE SCALE GENOMIC DNA]</scope>
    <source>
        <strain evidence="2">ATCC 12472 / DSM 30191 / JCM 1249 / NBRC 12614 / NCIMB 9131 / NCTC 9757</strain>
    </source>
</reference>
<accession>Q7NU98</accession>
<proteinExistence type="predicted"/>
<evidence type="ECO:0000313" key="1">
    <source>
        <dbReference type="EMBL" id="AAQ60473.1"/>
    </source>
</evidence>
<sequence length="52" mass="5707">MKQSKFAEEQIAFGWRQTESGITITEVCRKMGASEATFWGAGADTAAEQTFC</sequence>
<dbReference type="GO" id="GO:0004803">
    <property type="term" value="F:transposase activity"/>
    <property type="evidence" value="ECO:0007669"/>
    <property type="project" value="InterPro"/>
</dbReference>
<keyword evidence="2" id="KW-1185">Reference proteome</keyword>
<dbReference type="GO" id="GO:0003677">
    <property type="term" value="F:DNA binding"/>
    <property type="evidence" value="ECO:0007669"/>
    <property type="project" value="InterPro"/>
</dbReference>
<dbReference type="Proteomes" id="UP000001424">
    <property type="component" value="Chromosome"/>
</dbReference>
<evidence type="ECO:0000313" key="2">
    <source>
        <dbReference type="Proteomes" id="UP000001424"/>
    </source>
</evidence>
<dbReference type="InterPro" id="IPR002514">
    <property type="entry name" value="Transposase_8"/>
</dbReference>
<gene>
    <name evidence="1" type="ordered locus">CV_2805</name>
</gene>
<dbReference type="EMBL" id="AE016825">
    <property type="protein sequence ID" value="AAQ60473.1"/>
    <property type="molecule type" value="Genomic_DNA"/>
</dbReference>
<dbReference type="AlphaFoldDB" id="Q7NU98"/>